<organism evidence="2 3">
    <name type="scientific">Pleurodeles waltl</name>
    <name type="common">Iberian ribbed newt</name>
    <dbReference type="NCBI Taxonomy" id="8319"/>
    <lineage>
        <taxon>Eukaryota</taxon>
        <taxon>Metazoa</taxon>
        <taxon>Chordata</taxon>
        <taxon>Craniata</taxon>
        <taxon>Vertebrata</taxon>
        <taxon>Euteleostomi</taxon>
        <taxon>Amphibia</taxon>
        <taxon>Batrachia</taxon>
        <taxon>Caudata</taxon>
        <taxon>Salamandroidea</taxon>
        <taxon>Salamandridae</taxon>
        <taxon>Pleurodelinae</taxon>
        <taxon>Pleurodeles</taxon>
    </lineage>
</organism>
<sequence length="206" mass="23774">MENQQQWYRITVPHGERYEKSWLLSTLQSACILHFTPLDFHLCSSQAQFYLKGADVANVLKQLNRRIQDPEGRRIAIEVEECGAPPSLQKVFEDFPQMNSSPNWKRDDVLAPETQWYRVTILNGSWCERAWLLFLIQSSCRVTFSPSDFHYKGMKARFYVQGKSVADAIQWASGTIADNEGRLLTFLVERSPEYKPSQTCAKSSRS</sequence>
<reference evidence="2" key="1">
    <citation type="journal article" date="2022" name="bioRxiv">
        <title>Sequencing and chromosome-scale assembly of the giantPleurodeles waltlgenome.</title>
        <authorList>
            <person name="Brown T."/>
            <person name="Elewa A."/>
            <person name="Iarovenko S."/>
            <person name="Subramanian E."/>
            <person name="Araus A.J."/>
            <person name="Petzold A."/>
            <person name="Susuki M."/>
            <person name="Suzuki K.-i.T."/>
            <person name="Hayashi T."/>
            <person name="Toyoda A."/>
            <person name="Oliveira C."/>
            <person name="Osipova E."/>
            <person name="Leigh N.D."/>
            <person name="Simon A."/>
            <person name="Yun M.H."/>
        </authorList>
    </citation>
    <scope>NUCLEOTIDE SEQUENCE</scope>
    <source>
        <strain evidence="2">20211129_DDA</strain>
        <tissue evidence="2">Liver</tissue>
    </source>
</reference>
<comment type="caution">
    <text evidence="2">The sequence shown here is derived from an EMBL/GenBank/DDBJ whole genome shotgun (WGS) entry which is preliminary data.</text>
</comment>
<dbReference type="PANTHER" id="PTHR10662:SF22">
    <property type="entry name" value="NUCLEAR RNA EXPORT FACTOR 1"/>
    <property type="match status" value="1"/>
</dbReference>
<name>A0AAV7LS08_PLEWA</name>
<proteinExistence type="predicted"/>
<dbReference type="GO" id="GO:0005737">
    <property type="term" value="C:cytoplasm"/>
    <property type="evidence" value="ECO:0007669"/>
    <property type="project" value="InterPro"/>
</dbReference>
<dbReference type="Gene3D" id="3.30.70.330">
    <property type="match status" value="2"/>
</dbReference>
<feature type="domain" description="Nuclear RNA export factor Tap RNA-binding" evidence="1">
    <location>
        <begin position="7"/>
        <end position="85"/>
    </location>
</feature>
<dbReference type="GO" id="GO:0005634">
    <property type="term" value="C:nucleus"/>
    <property type="evidence" value="ECO:0007669"/>
    <property type="project" value="TreeGrafter"/>
</dbReference>
<evidence type="ECO:0000313" key="2">
    <source>
        <dbReference type="EMBL" id="KAJ1093169.1"/>
    </source>
</evidence>
<gene>
    <name evidence="2" type="ORF">NDU88_006276</name>
</gene>
<dbReference type="Proteomes" id="UP001066276">
    <property type="component" value="Chromosome 11"/>
</dbReference>
<dbReference type="InterPro" id="IPR015245">
    <property type="entry name" value="Tap_RNA-bd"/>
</dbReference>
<dbReference type="EMBL" id="JANPWB010000015">
    <property type="protein sequence ID" value="KAJ1093169.1"/>
    <property type="molecule type" value="Genomic_DNA"/>
</dbReference>
<dbReference type="Pfam" id="PF09162">
    <property type="entry name" value="Tap-RNA_bind"/>
    <property type="match status" value="2"/>
</dbReference>
<dbReference type="InterPro" id="IPR035979">
    <property type="entry name" value="RBD_domain_sf"/>
</dbReference>
<dbReference type="GO" id="GO:0003723">
    <property type="term" value="F:RNA binding"/>
    <property type="evidence" value="ECO:0007669"/>
    <property type="project" value="InterPro"/>
</dbReference>
<protein>
    <recommendedName>
        <fullName evidence="1">Nuclear RNA export factor Tap RNA-binding domain-containing protein</fullName>
    </recommendedName>
</protein>
<dbReference type="InterPro" id="IPR012677">
    <property type="entry name" value="Nucleotide-bd_a/b_plait_sf"/>
</dbReference>
<dbReference type="InterPro" id="IPR030217">
    <property type="entry name" value="NXF_fam"/>
</dbReference>
<feature type="domain" description="Nuclear RNA export factor Tap RNA-binding" evidence="1">
    <location>
        <begin position="116"/>
        <end position="191"/>
    </location>
</feature>
<accession>A0AAV7LS08</accession>
<dbReference type="SUPFAM" id="SSF54928">
    <property type="entry name" value="RNA-binding domain, RBD"/>
    <property type="match status" value="2"/>
</dbReference>
<dbReference type="PANTHER" id="PTHR10662">
    <property type="entry name" value="NUCLEAR RNA EXPORT FACTOR"/>
    <property type="match status" value="1"/>
</dbReference>
<evidence type="ECO:0000259" key="1">
    <source>
        <dbReference type="Pfam" id="PF09162"/>
    </source>
</evidence>
<evidence type="ECO:0000313" key="3">
    <source>
        <dbReference type="Proteomes" id="UP001066276"/>
    </source>
</evidence>
<keyword evidence="3" id="KW-1185">Reference proteome</keyword>
<dbReference type="AlphaFoldDB" id="A0AAV7LS08"/>
<dbReference type="GO" id="GO:0016973">
    <property type="term" value="P:poly(A)+ mRNA export from nucleus"/>
    <property type="evidence" value="ECO:0007669"/>
    <property type="project" value="TreeGrafter"/>
</dbReference>